<organism evidence="2 3">
    <name type="scientific">Halomarina rubra</name>
    <dbReference type="NCBI Taxonomy" id="2071873"/>
    <lineage>
        <taxon>Archaea</taxon>
        <taxon>Methanobacteriati</taxon>
        <taxon>Methanobacteriota</taxon>
        <taxon>Stenosarchaea group</taxon>
        <taxon>Halobacteria</taxon>
        <taxon>Halobacteriales</taxon>
        <taxon>Natronomonadaceae</taxon>
        <taxon>Halomarina</taxon>
    </lineage>
</organism>
<dbReference type="EMBL" id="JBHUDC010000008">
    <property type="protein sequence ID" value="MFD1515153.1"/>
    <property type="molecule type" value="Genomic_DNA"/>
</dbReference>
<dbReference type="Proteomes" id="UP001597187">
    <property type="component" value="Unassembled WGS sequence"/>
</dbReference>
<gene>
    <name evidence="2" type="ORF">ACFSBT_17875</name>
</gene>
<keyword evidence="1" id="KW-1133">Transmembrane helix</keyword>
<evidence type="ECO:0000313" key="2">
    <source>
        <dbReference type="EMBL" id="MFD1515153.1"/>
    </source>
</evidence>
<dbReference type="AlphaFoldDB" id="A0ABD6AZ19"/>
<dbReference type="RefSeq" id="WP_250875078.1">
    <property type="nucleotide sequence ID" value="NZ_JALXFV010000008.1"/>
</dbReference>
<proteinExistence type="predicted"/>
<evidence type="ECO:0000256" key="1">
    <source>
        <dbReference type="SAM" id="Phobius"/>
    </source>
</evidence>
<comment type="caution">
    <text evidence="2">The sequence shown here is derived from an EMBL/GenBank/DDBJ whole genome shotgun (WGS) entry which is preliminary data.</text>
</comment>
<sequence length="65" mass="7023">MNSLVSTLVALSVVLELAGLVGIALSRLSVQSTVTLWLVAFVLLVVARGCERFEFRPPHDADVSR</sequence>
<evidence type="ECO:0000313" key="3">
    <source>
        <dbReference type="Proteomes" id="UP001597187"/>
    </source>
</evidence>
<keyword evidence="1" id="KW-0472">Membrane</keyword>
<keyword evidence="3" id="KW-1185">Reference proteome</keyword>
<keyword evidence="1" id="KW-0812">Transmembrane</keyword>
<name>A0ABD6AZ19_9EURY</name>
<protein>
    <submittedName>
        <fullName evidence="2">Uncharacterized protein</fullName>
    </submittedName>
</protein>
<accession>A0ABD6AZ19</accession>
<reference evidence="2 3" key="1">
    <citation type="journal article" date="2019" name="Int. J. Syst. Evol. Microbiol.">
        <title>The Global Catalogue of Microorganisms (GCM) 10K type strain sequencing project: providing services to taxonomists for standard genome sequencing and annotation.</title>
        <authorList>
            <consortium name="The Broad Institute Genomics Platform"/>
            <consortium name="The Broad Institute Genome Sequencing Center for Infectious Disease"/>
            <person name="Wu L."/>
            <person name="Ma J."/>
        </authorList>
    </citation>
    <scope>NUCLEOTIDE SEQUENCE [LARGE SCALE GENOMIC DNA]</scope>
    <source>
        <strain evidence="2 3">CGMCC 1.12563</strain>
    </source>
</reference>
<feature type="transmembrane region" description="Helical" evidence="1">
    <location>
        <begin position="29"/>
        <end position="47"/>
    </location>
</feature>